<evidence type="ECO:0000313" key="1">
    <source>
        <dbReference type="EMBL" id="EFG94294.1"/>
    </source>
</evidence>
<accession>D5RFW2</accession>
<dbReference type="RefSeq" id="WP_005904358.1">
    <property type="nucleotide sequence ID" value="NZ_CP028109.1"/>
</dbReference>
<reference evidence="1 2" key="1">
    <citation type="submission" date="2010-04" db="EMBL/GenBank/DDBJ databases">
        <authorList>
            <person name="Qin X."/>
            <person name="Bachman B."/>
            <person name="Battles P."/>
            <person name="Bell A."/>
            <person name="Bess C."/>
            <person name="Bickham C."/>
            <person name="Chaboub L."/>
            <person name="Chen D."/>
            <person name="Coyle M."/>
            <person name="Deiros D.R."/>
            <person name="Dinh H."/>
            <person name="Forbes L."/>
            <person name="Fowler G."/>
            <person name="Francisco L."/>
            <person name="Fu Q."/>
            <person name="Gubbala S."/>
            <person name="Hale W."/>
            <person name="Han Y."/>
            <person name="Hemphill L."/>
            <person name="Highlander S.K."/>
            <person name="Hirani K."/>
            <person name="Hogues M."/>
            <person name="Jackson L."/>
            <person name="Jakkamsetti A."/>
            <person name="Javaid M."/>
            <person name="Jiang H."/>
            <person name="Korchina V."/>
            <person name="Kovar C."/>
            <person name="Lara F."/>
            <person name="Lee S."/>
            <person name="Mata R."/>
            <person name="Mathew T."/>
            <person name="Moen C."/>
            <person name="Morales K."/>
            <person name="Munidasa M."/>
            <person name="Nazareth L."/>
            <person name="Ngo R."/>
            <person name="Nguyen L."/>
            <person name="Okwuonu G."/>
            <person name="Ongeri F."/>
            <person name="Patil S."/>
            <person name="Petrosino J."/>
            <person name="Pham C."/>
            <person name="Pham P."/>
            <person name="Pu L.-L."/>
            <person name="Puazo M."/>
            <person name="Raj R."/>
            <person name="Reid J."/>
            <person name="Rouhana J."/>
            <person name="Saada N."/>
            <person name="Shang Y."/>
            <person name="Simmons D."/>
            <person name="Thornton R."/>
            <person name="Warren J."/>
            <person name="Weissenberger G."/>
            <person name="Zhang J."/>
            <person name="Zhang L."/>
            <person name="Zhou C."/>
            <person name="Zhu D."/>
            <person name="Muzny D."/>
            <person name="Worley K."/>
            <person name="Gibbs R."/>
        </authorList>
    </citation>
    <scope>NUCLEOTIDE SEQUENCE [LARGE SCALE GENOMIC DNA]</scope>
    <source>
        <strain evidence="2">ATCC 23726 / VPI 4351</strain>
    </source>
</reference>
<organism evidence="1 2">
    <name type="scientific">Fusobacterium nucleatum subsp. nucleatum (strain ATCC 23726 / VPI 4351)</name>
    <dbReference type="NCBI Taxonomy" id="525283"/>
    <lineage>
        <taxon>Bacteria</taxon>
        <taxon>Fusobacteriati</taxon>
        <taxon>Fusobacteriota</taxon>
        <taxon>Fusobacteriia</taxon>
        <taxon>Fusobacteriales</taxon>
        <taxon>Fusobacteriaceae</taxon>
        <taxon>Fusobacterium</taxon>
    </lineage>
</organism>
<name>D5RFW2_FUSN2</name>
<sequence>MAMKKIIFIVCIFLLSINIFAKTNVEKQVEKIREEFVKINSEKNYKVEMN</sequence>
<evidence type="ECO:0000313" key="2">
    <source>
        <dbReference type="Proteomes" id="UP000003643"/>
    </source>
</evidence>
<dbReference type="AlphaFoldDB" id="D5RFW2"/>
<proteinExistence type="predicted"/>
<dbReference type="Proteomes" id="UP000003643">
    <property type="component" value="Unassembled WGS sequence"/>
</dbReference>
<protein>
    <submittedName>
        <fullName evidence="1">Uncharacterized protein</fullName>
    </submittedName>
</protein>
<gene>
    <name evidence="1" type="ORF">HMPREF0397_2097</name>
</gene>
<dbReference type="EMBL" id="ADVK01000059">
    <property type="protein sequence ID" value="EFG94294.1"/>
    <property type="molecule type" value="Genomic_DNA"/>
</dbReference>
<comment type="caution">
    <text evidence="1">The sequence shown here is derived from an EMBL/GenBank/DDBJ whole genome shotgun (WGS) entry which is preliminary data.</text>
</comment>